<organism evidence="2 3">
    <name type="scientific">Terricaulis silvestris</name>
    <dbReference type="NCBI Taxonomy" id="2686094"/>
    <lineage>
        <taxon>Bacteria</taxon>
        <taxon>Pseudomonadati</taxon>
        <taxon>Pseudomonadota</taxon>
        <taxon>Alphaproteobacteria</taxon>
        <taxon>Caulobacterales</taxon>
        <taxon>Caulobacteraceae</taxon>
        <taxon>Terricaulis</taxon>
    </lineage>
</organism>
<feature type="transmembrane region" description="Helical" evidence="1">
    <location>
        <begin position="21"/>
        <end position="41"/>
    </location>
</feature>
<evidence type="ECO:0000313" key="3">
    <source>
        <dbReference type="Proteomes" id="UP000431269"/>
    </source>
</evidence>
<keyword evidence="3" id="KW-1185">Reference proteome</keyword>
<dbReference type="KEGG" id="tsv:DSM104635_01735"/>
<keyword evidence="1" id="KW-1133">Transmembrane helix</keyword>
<evidence type="ECO:0000313" key="2">
    <source>
        <dbReference type="EMBL" id="QGZ94900.1"/>
    </source>
</evidence>
<proteinExistence type="predicted"/>
<sequence>MLSGFLALAFLGLFLEATYRLLAVALLWLAPILAALAAMQVTLERHPTDPGQVFWAFIIGALGVRFLIGCLAYAAGVRTR</sequence>
<evidence type="ECO:0000256" key="1">
    <source>
        <dbReference type="SAM" id="Phobius"/>
    </source>
</evidence>
<dbReference type="Proteomes" id="UP000431269">
    <property type="component" value="Chromosome"/>
</dbReference>
<gene>
    <name evidence="2" type="ORF">DSM104635_01735</name>
</gene>
<reference evidence="3" key="1">
    <citation type="submission" date="2019-12" db="EMBL/GenBank/DDBJ databases">
        <title>Complete genome of Terracaulis silvestris 0127_4.</title>
        <authorList>
            <person name="Vieira S."/>
            <person name="Riedel T."/>
            <person name="Sproer C."/>
            <person name="Pascual J."/>
            <person name="Boedeker C."/>
            <person name="Overmann J."/>
        </authorList>
    </citation>
    <scope>NUCLEOTIDE SEQUENCE [LARGE SCALE GENOMIC DNA]</scope>
    <source>
        <strain evidence="3">0127_4</strain>
    </source>
</reference>
<dbReference type="EMBL" id="CP047045">
    <property type="protein sequence ID" value="QGZ94900.1"/>
    <property type="molecule type" value="Genomic_DNA"/>
</dbReference>
<protein>
    <submittedName>
        <fullName evidence="2">Uncharacterized protein</fullName>
    </submittedName>
</protein>
<dbReference type="AlphaFoldDB" id="A0A6I6MIH7"/>
<accession>A0A6I6MIH7</accession>
<name>A0A6I6MIH7_9CAUL</name>
<keyword evidence="1" id="KW-0472">Membrane</keyword>
<keyword evidence="1" id="KW-0812">Transmembrane</keyword>
<feature type="transmembrane region" description="Helical" evidence="1">
    <location>
        <begin position="53"/>
        <end position="75"/>
    </location>
</feature>
<dbReference type="RefSeq" id="WP_158765802.1">
    <property type="nucleotide sequence ID" value="NZ_CP047045.1"/>
</dbReference>